<reference evidence="2" key="1">
    <citation type="journal article" date="2021" name="Proc. Natl. Acad. Sci. U.S.A.">
        <title>A Catalog of Tens of Thousands of Viruses from Human Metagenomes Reveals Hidden Associations with Chronic Diseases.</title>
        <authorList>
            <person name="Tisza M.J."/>
            <person name="Buck C.B."/>
        </authorList>
    </citation>
    <scope>NUCLEOTIDE SEQUENCE</scope>
    <source>
        <strain evidence="2">CtYA416</strain>
    </source>
</reference>
<feature type="region of interest" description="Disordered" evidence="1">
    <location>
        <begin position="586"/>
        <end position="608"/>
    </location>
</feature>
<accession>A0A8S5UTT8</accession>
<proteinExistence type="predicted"/>
<name>A0A8S5UTT8_9CAUD</name>
<protein>
    <submittedName>
        <fullName evidence="2">Uncharacterized protein</fullName>
    </submittedName>
</protein>
<dbReference type="EMBL" id="BK016136">
    <property type="protein sequence ID" value="DAF97818.1"/>
    <property type="molecule type" value="Genomic_DNA"/>
</dbReference>
<evidence type="ECO:0000256" key="1">
    <source>
        <dbReference type="SAM" id="MobiDB-lite"/>
    </source>
</evidence>
<sequence>MQVLSTISDDLSSNLSNSKIDIREVYIDGLYNAINVTTPLVDAFDNMMGPMVCNFFSKEEIKVIHKIITHTKDRTFKKKFQKLDAIIKPKGFKRSGCGTNRVLYEPLDKNATFCIKIALDRVARKNNPDELVNQKYLKPFVAKCYDVSDDGNIGIFERVIPIENLNQFWDLREDIFNIMERLVGRFIIDDFGSNTFKNWGFRKGFGPVLLDYADMYILDPKILYCTNHPDHLHGQMCGGEIDYDDGFNKIICTSCGAHYMASDFKHGRQKISVYGRKRKIDMGLNIKIYRGDELMWDNTHGRYDKNVVEETPVSNEPNKDTLELLDKNEEAKIEYEKFIEVHAGRKEKVESEDKLDEISFKDGKIKITYPDQKVIRVGGKKKPQQKCQVEKRVLKFEPIAETLKKGKIEIVNPIYQYAKELEESDKAEAPKVIEAGAKEILDEALKDLPILKEKSMVNITVKNEEESENMKLLKAEELIKFDSILKDGVYEFKDIMNSDDRLSIDELDSMDEKIKDLLVGKYDGKTIDIETIIPAEMYGFIQGGYGTYDKVYKVNVDQFKELCGESIDAWSNAVLDAKIDMENELEDSQEHIDTGKRKQSKSLLNRNY</sequence>
<evidence type="ECO:0000313" key="2">
    <source>
        <dbReference type="EMBL" id="DAF97818.1"/>
    </source>
</evidence>
<organism evidence="2">
    <name type="scientific">Myoviridae sp. ctYA416</name>
    <dbReference type="NCBI Taxonomy" id="2825125"/>
    <lineage>
        <taxon>Viruses</taxon>
        <taxon>Duplodnaviria</taxon>
        <taxon>Heunggongvirae</taxon>
        <taxon>Uroviricota</taxon>
        <taxon>Caudoviricetes</taxon>
    </lineage>
</organism>